<keyword evidence="1" id="KW-0472">Membrane</keyword>
<accession>A0A5B9RB46</accession>
<sequence>MMRKSFNQLLIPTFILKSLTPFKAAVIGIAWGWQVWKFESSCSCHIRRSTNPQSWWICPSCGSLSFIWTKNMKQIIKTIIKNKKIIQKSTTTLVKTIMKLFLINKVVGFFPKWMVAPLTIVIKILFKLSTYATIASVLSTIVSSMLDVNFAFNWAFWSSLLYGIYLIVSEGLWDYIGEYFPKFKSLATKYWNIVSNRMEDAVERAQSIQANNKNNKHRAIRPDWLE</sequence>
<proteinExistence type="predicted"/>
<geneLocation type="mitochondrion" evidence="2"/>
<reference evidence="2" key="1">
    <citation type="submission" date="2019-03" db="EMBL/GenBank/DDBJ databases">
        <title>Evidence of extensive intraspecific noncoding reshuffling in a 169kb mitochondrial genome of basidiomycete fungus.</title>
        <authorList>
            <person name="Lee H.-H."/>
            <person name="Ke H.-M."/>
            <person name="Lin C.-Y.I."/>
            <person name="Lee T.J."/>
            <person name="Chung C.-L."/>
            <person name="Tsai I.J."/>
        </authorList>
    </citation>
    <scope>NUCLEOTIDE SEQUENCE</scope>
    <source>
        <strain evidence="2">FP133613</strain>
    </source>
</reference>
<organism evidence="2">
    <name type="scientific">Coniferiporia sulphurascens</name>
    <name type="common">Laminated root rot fungus</name>
    <name type="synonym">Phellinidium sulphurascens</name>
    <dbReference type="NCBI Taxonomy" id="175648"/>
    <lineage>
        <taxon>Eukaryota</taxon>
        <taxon>Fungi</taxon>
        <taxon>Dikarya</taxon>
        <taxon>Basidiomycota</taxon>
        <taxon>Agaricomycotina</taxon>
        <taxon>Agaricomycetes</taxon>
        <taxon>Hymenochaetales</taxon>
        <taxon>Hymenochaetaceae</taxon>
        <taxon>Coniferiporia</taxon>
    </lineage>
</organism>
<name>A0A5B9RB46_CONSH</name>
<feature type="transmembrane region" description="Helical" evidence="1">
    <location>
        <begin position="154"/>
        <end position="176"/>
    </location>
</feature>
<keyword evidence="1" id="KW-0812">Transmembrane</keyword>
<dbReference type="AlphaFoldDB" id="A0A5B9RB46"/>
<dbReference type="EMBL" id="MK623260">
    <property type="protein sequence ID" value="QEG57196.1"/>
    <property type="molecule type" value="Genomic_DNA"/>
</dbReference>
<evidence type="ECO:0000313" key="2">
    <source>
        <dbReference type="EMBL" id="QEG57196.1"/>
    </source>
</evidence>
<keyword evidence="1" id="KW-1133">Transmembrane helix</keyword>
<protein>
    <submittedName>
        <fullName evidence="2">Uncharacterized protein</fullName>
    </submittedName>
</protein>
<keyword evidence="2" id="KW-0496">Mitochondrion</keyword>
<gene>
    <name evidence="2" type="ORF">PSUO_000067</name>
</gene>
<evidence type="ECO:0000256" key="1">
    <source>
        <dbReference type="SAM" id="Phobius"/>
    </source>
</evidence>